<sequence length="276" mass="32256">MDIIKINSISELEKIKIRFNKKTEIHYTSDNLTYCFLVRLKRFTSKLLVLSNGAINPKRSKPPVYMRHKWSDDFDASHIFLDDPTIHKDKLRIGWGQGIKEEFALEIYSEIIKTLSKRLEIKDNDVYYYGSSAGGFMSMVLSAMHSNSNAIVNNPQTDVKNYAESASKPLIEKIYGSIEYAYENYAHRLDVIEAFKYYDYTPNILYVQNRLCGPDMKKHYFPYMQKFTKSKLNLQQTKTLLYHNKKAGHNPLGQKDTVKLINDTMNVKRSYKLKLF</sequence>
<gene>
    <name evidence="1" type="ORF">IR135_01015</name>
</gene>
<name>A0ABR9XVT8_9STAP</name>
<proteinExistence type="predicted"/>
<reference evidence="1 2" key="1">
    <citation type="submission" date="2020-10" db="EMBL/GenBank/DDBJ databases">
        <title>Mouse Oral microbiota.</title>
        <authorList>
            <person name="Joseph S."/>
            <person name="Aduse-Opoku J."/>
        </authorList>
    </citation>
    <scope>NUCLEOTIDE SEQUENCE [LARGE SCALE GENOMIC DNA]</scope>
    <source>
        <strain evidence="1 2">19428wE5_W307</strain>
    </source>
</reference>
<evidence type="ECO:0000313" key="1">
    <source>
        <dbReference type="EMBL" id="MBF0752835.1"/>
    </source>
</evidence>
<comment type="caution">
    <text evidence="1">The sequence shown here is derived from an EMBL/GenBank/DDBJ whole genome shotgun (WGS) entry which is preliminary data.</text>
</comment>
<keyword evidence="2" id="KW-1185">Reference proteome</keyword>
<dbReference type="EMBL" id="JADGLW010000001">
    <property type="protein sequence ID" value="MBF0752835.1"/>
    <property type="molecule type" value="Genomic_DNA"/>
</dbReference>
<protein>
    <submittedName>
        <fullName evidence="1">Glycosyl transferase</fullName>
    </submittedName>
</protein>
<accession>A0ABR9XVT8</accession>
<dbReference type="Proteomes" id="UP000647980">
    <property type="component" value="Unassembled WGS sequence"/>
</dbReference>
<evidence type="ECO:0000313" key="2">
    <source>
        <dbReference type="Proteomes" id="UP000647980"/>
    </source>
</evidence>
<dbReference type="RefSeq" id="WP_135095892.1">
    <property type="nucleotide sequence ID" value="NZ_JADGLW010000001.1"/>
</dbReference>
<dbReference type="InterPro" id="IPR029058">
    <property type="entry name" value="AB_hydrolase_fold"/>
</dbReference>
<dbReference type="SUPFAM" id="SSF53474">
    <property type="entry name" value="alpha/beta-Hydrolases"/>
    <property type="match status" value="1"/>
</dbReference>
<dbReference type="GO" id="GO:0016740">
    <property type="term" value="F:transferase activity"/>
    <property type="evidence" value="ECO:0007669"/>
    <property type="project" value="UniProtKB-KW"/>
</dbReference>
<keyword evidence="1" id="KW-0808">Transferase</keyword>
<dbReference type="Gene3D" id="3.40.50.1820">
    <property type="entry name" value="alpha/beta hydrolase"/>
    <property type="match status" value="1"/>
</dbReference>
<organism evidence="1 2">
    <name type="scientific">Jeotgalicoccus nanhaiensis</name>
    <dbReference type="NCBI Taxonomy" id="568603"/>
    <lineage>
        <taxon>Bacteria</taxon>
        <taxon>Bacillati</taxon>
        <taxon>Bacillota</taxon>
        <taxon>Bacilli</taxon>
        <taxon>Bacillales</taxon>
        <taxon>Staphylococcaceae</taxon>
        <taxon>Jeotgalicoccus</taxon>
    </lineage>
</organism>